<evidence type="ECO:0000256" key="3">
    <source>
        <dbReference type="ARBA" id="ARBA00022723"/>
    </source>
</evidence>
<protein>
    <recommendedName>
        <fullName evidence="13">tRNA-splicing ligase RtcB</fullName>
        <ecNumber evidence="13">6.5.1.-</ecNumber>
    </recommendedName>
</protein>
<feature type="binding site" evidence="12">
    <location>
        <position position="202"/>
    </location>
    <ligand>
        <name>Mn(2+)</name>
        <dbReference type="ChEBI" id="CHEBI:29035"/>
        <label>1</label>
    </ligand>
</feature>
<comment type="catalytic activity">
    <reaction evidence="9">
        <text>a 3'-end 2',3'-cyclophospho-ribonucleotide-RNA + a 5'-end dephospho-ribonucleoside-RNA + GTP + H2O = a ribonucleotidyl-ribonucleotide-RNA + GMP + diphosphate + H(+)</text>
        <dbReference type="Rhea" id="RHEA:68080"/>
        <dbReference type="Rhea" id="RHEA-COMP:10464"/>
        <dbReference type="Rhea" id="RHEA-COMP:13936"/>
        <dbReference type="Rhea" id="RHEA-COMP:17355"/>
        <dbReference type="ChEBI" id="CHEBI:15377"/>
        <dbReference type="ChEBI" id="CHEBI:15378"/>
        <dbReference type="ChEBI" id="CHEBI:33019"/>
        <dbReference type="ChEBI" id="CHEBI:37565"/>
        <dbReference type="ChEBI" id="CHEBI:58115"/>
        <dbReference type="ChEBI" id="CHEBI:83064"/>
        <dbReference type="ChEBI" id="CHEBI:138284"/>
        <dbReference type="ChEBI" id="CHEBI:173118"/>
        <dbReference type="EC" id="6.5.1.8"/>
    </reaction>
</comment>
<evidence type="ECO:0000256" key="5">
    <source>
        <dbReference type="ARBA" id="ARBA00022800"/>
    </source>
</evidence>
<feature type="binding site" evidence="11">
    <location>
        <begin position="398"/>
        <end position="401"/>
    </location>
    <ligand>
        <name>GMP</name>
        <dbReference type="ChEBI" id="CHEBI:58115"/>
    </ligand>
</feature>
<dbReference type="InterPro" id="IPR001233">
    <property type="entry name" value="RtcB"/>
</dbReference>
<evidence type="ECO:0000313" key="15">
    <source>
        <dbReference type="Proteomes" id="UP000002601"/>
    </source>
</evidence>
<dbReference type="eggNOG" id="COG1690">
    <property type="taxonomic scope" value="Bacteria"/>
</dbReference>
<dbReference type="GO" id="GO:0005525">
    <property type="term" value="F:GTP binding"/>
    <property type="evidence" value="ECO:0007669"/>
    <property type="project" value="UniProtKB-KW"/>
</dbReference>
<keyword evidence="15" id="KW-1185">Reference proteome</keyword>
<keyword evidence="6 11" id="KW-0342">GTP-binding</keyword>
<feature type="binding site" evidence="11">
    <location>
        <begin position="372"/>
        <end position="375"/>
    </location>
    <ligand>
        <name>GMP</name>
        <dbReference type="ChEBI" id="CHEBI:58115"/>
    </ligand>
</feature>
<sequence>MNIKLLKQESPCRWRMEKYGPMRVDALFFGNKDIILELDDTTVSQVRDVASLPGVVGQVCAMPDAHSGYGFPIGGVGAFDEKHGVISAGGVGFDISCGVRTLTTGLKKQDLITCDAKLADLLFKRIPSGAGVGGDIILEGDQLDEMLLGGASWAVGQGVGKPEDLGRIEGNGRNNFADPCKVPLKAKQRMRNQMGSLGSGNHYLEVQYVEEIYDKAKAAAFGIGIDDVVVSIHCGSRGLGHQIAKDYLPMMAKAAPGFGIKLPHKDIACAPINSELGRDYLGAMGAGINCALANRQAITHLVRECFTDTLPQADLRLLYDVSHNTCHREEFKINGKKKNLWVHRKGATRALGPGHPELPREFKKHGQPVIIGGSMGTASYILSGTKDSAEISFSSCCHGAGRVMSRAKARKNFKGNKIQKELGRHGIIIRTGSFKGIAEEAPLAYKDVDMIIESTQTAGIAEKVARLRPILCIKG</sequence>
<evidence type="ECO:0000256" key="6">
    <source>
        <dbReference type="ARBA" id="ARBA00023134"/>
    </source>
</evidence>
<feature type="binding site" evidence="11">
    <location>
        <position position="379"/>
    </location>
    <ligand>
        <name>GMP</name>
        <dbReference type="ChEBI" id="CHEBI:58115"/>
    </ligand>
</feature>
<feature type="binding site" evidence="11">
    <location>
        <begin position="201"/>
        <end position="205"/>
    </location>
    <ligand>
        <name>GMP</name>
        <dbReference type="ChEBI" id="CHEBI:58115"/>
    </ligand>
</feature>
<dbReference type="PANTHER" id="PTHR11118">
    <property type="entry name" value="RNA-SPLICING LIGASE RTCB HOMOLOG"/>
    <property type="match status" value="1"/>
</dbReference>
<dbReference type="HOGENOM" id="CLU_022279_0_1_7"/>
<organism evidence="14 15">
    <name type="scientific">Maridesulfovibrio salexigens (strain ATCC 14822 / DSM 2638 / NCIMB 8403 / VKM B-1763)</name>
    <name type="common">Desulfovibrio salexigens</name>
    <dbReference type="NCBI Taxonomy" id="526222"/>
    <lineage>
        <taxon>Bacteria</taxon>
        <taxon>Pseudomonadati</taxon>
        <taxon>Thermodesulfobacteriota</taxon>
        <taxon>Desulfovibrionia</taxon>
        <taxon>Desulfovibrionales</taxon>
        <taxon>Desulfovibrionaceae</taxon>
        <taxon>Maridesulfovibrio</taxon>
    </lineage>
</organism>
<evidence type="ECO:0000256" key="12">
    <source>
        <dbReference type="PIRSR" id="PIRSR601233-3"/>
    </source>
</evidence>
<comment type="subunit">
    <text evidence="13">Monomer.</text>
</comment>
<keyword evidence="5" id="KW-0692">RNA repair</keyword>
<dbReference type="GO" id="GO:0003972">
    <property type="term" value="F:RNA ligase (ATP) activity"/>
    <property type="evidence" value="ECO:0007669"/>
    <property type="project" value="TreeGrafter"/>
</dbReference>
<dbReference type="Gene3D" id="3.90.1860.10">
    <property type="entry name" value="tRNA-splicing ligase RtcB"/>
    <property type="match status" value="1"/>
</dbReference>
<keyword evidence="4 11" id="KW-0547">Nucleotide-binding</keyword>
<dbReference type="Pfam" id="PF01139">
    <property type="entry name" value="RtcB"/>
    <property type="match status" value="1"/>
</dbReference>
<feature type="binding site" evidence="12">
    <location>
        <position position="233"/>
    </location>
    <ligand>
        <name>Mn(2+)</name>
        <dbReference type="ChEBI" id="CHEBI:29035"/>
        <label>2</label>
    </ligand>
</feature>
<accession>C6BY21</accession>
<comment type="similarity">
    <text evidence="1 13">Belongs to the RtcB family.</text>
</comment>
<dbReference type="GO" id="GO:0006396">
    <property type="term" value="P:RNA processing"/>
    <property type="evidence" value="ECO:0007669"/>
    <property type="project" value="InterPro"/>
</dbReference>
<evidence type="ECO:0000256" key="2">
    <source>
        <dbReference type="ARBA" id="ARBA00022598"/>
    </source>
</evidence>
<evidence type="ECO:0000256" key="7">
    <source>
        <dbReference type="ARBA" id="ARBA00023211"/>
    </source>
</evidence>
<dbReference type="GO" id="GO:0046872">
    <property type="term" value="F:metal ion binding"/>
    <property type="evidence" value="ECO:0007669"/>
    <property type="project" value="UniProtKB-UniRule"/>
</dbReference>
<dbReference type="EMBL" id="CP001649">
    <property type="protein sequence ID" value="ACS80551.1"/>
    <property type="molecule type" value="Genomic_DNA"/>
</dbReference>
<dbReference type="InterPro" id="IPR036025">
    <property type="entry name" value="RtcB-like_sf"/>
</dbReference>
<evidence type="ECO:0000256" key="10">
    <source>
        <dbReference type="PIRSR" id="PIRSR601233-1"/>
    </source>
</evidence>
<feature type="binding site" evidence="12">
    <location>
        <position position="323"/>
    </location>
    <ligand>
        <name>Mn(2+)</name>
        <dbReference type="ChEBI" id="CHEBI:29035"/>
        <label>2</label>
    </ligand>
</feature>
<gene>
    <name evidence="13" type="primary">rtcB</name>
    <name evidence="14" type="ordered locus">Desal_2495</name>
</gene>
<evidence type="ECO:0000256" key="8">
    <source>
        <dbReference type="ARBA" id="ARBA00047746"/>
    </source>
</evidence>
<feature type="binding site" evidence="12">
    <location>
        <position position="94"/>
    </location>
    <ligand>
        <name>Mn(2+)</name>
        <dbReference type="ChEBI" id="CHEBI:29035"/>
        <label>1</label>
    </ligand>
</feature>
<dbReference type="RefSeq" id="WP_015852367.1">
    <property type="nucleotide sequence ID" value="NC_012881.1"/>
</dbReference>
<comment type="cofactor">
    <cofactor evidence="12 13">
        <name>Mn(2+)</name>
        <dbReference type="ChEBI" id="CHEBI:29035"/>
    </cofactor>
    <text evidence="12 13">Binds 2 manganese ions per subunit.</text>
</comment>
<feature type="binding site" evidence="11">
    <location>
        <position position="474"/>
    </location>
    <ligand>
        <name>GMP</name>
        <dbReference type="ChEBI" id="CHEBI:58115"/>
    </ligand>
</feature>
<evidence type="ECO:0000256" key="1">
    <source>
        <dbReference type="ARBA" id="ARBA00008071"/>
    </source>
</evidence>
<evidence type="ECO:0000256" key="4">
    <source>
        <dbReference type="ARBA" id="ARBA00022741"/>
    </source>
</evidence>
<evidence type="ECO:0000256" key="13">
    <source>
        <dbReference type="RuleBase" id="RU371113"/>
    </source>
</evidence>
<dbReference type="GO" id="GO:0042245">
    <property type="term" value="P:RNA repair"/>
    <property type="evidence" value="ECO:0007669"/>
    <property type="project" value="UniProtKB-KW"/>
</dbReference>
<name>C6BY21_MARSD</name>
<dbReference type="SUPFAM" id="SSF103365">
    <property type="entry name" value="Hypothetical protein PH1602"/>
    <property type="match status" value="1"/>
</dbReference>
<keyword evidence="3 12" id="KW-0479">Metal-binding</keyword>
<feature type="binding site" evidence="11">
    <location>
        <begin position="323"/>
        <end position="324"/>
    </location>
    <ligand>
        <name>GMP</name>
        <dbReference type="ChEBI" id="CHEBI:58115"/>
    </ligand>
</feature>
<evidence type="ECO:0000256" key="9">
    <source>
        <dbReference type="ARBA" id="ARBA00049514"/>
    </source>
</evidence>
<dbReference type="KEGG" id="dsa:Desal_2495"/>
<feature type="active site" description="GMP-histidine intermediate" evidence="10">
    <location>
        <position position="398"/>
    </location>
</feature>
<reference evidence="14 15" key="1">
    <citation type="submission" date="2009-06" db="EMBL/GenBank/DDBJ databases">
        <title>Complete sequence of Desulfovibrio salexigens DSM 2638.</title>
        <authorList>
            <consortium name="US DOE Joint Genome Institute"/>
            <person name="Lucas S."/>
            <person name="Copeland A."/>
            <person name="Lapidus A."/>
            <person name="Glavina del Rio T."/>
            <person name="Tice H."/>
            <person name="Bruce D."/>
            <person name="Goodwin L."/>
            <person name="Pitluck S."/>
            <person name="Munk A.C."/>
            <person name="Brettin T."/>
            <person name="Detter J.C."/>
            <person name="Han C."/>
            <person name="Tapia R."/>
            <person name="Larimer F."/>
            <person name="Land M."/>
            <person name="Hauser L."/>
            <person name="Kyrpides N."/>
            <person name="Anderson I."/>
            <person name="Wall J.D."/>
            <person name="Arkin A.P."/>
            <person name="Dehal P."/>
            <person name="Chivian D."/>
            <person name="Giles B."/>
            <person name="Hazen T.C."/>
        </authorList>
    </citation>
    <scope>NUCLEOTIDE SEQUENCE [LARGE SCALE GENOMIC DNA]</scope>
    <source>
        <strain evidence="15">ATCC 14822 / DSM 2638 / NCIMB 8403 / VKM B-1763</strain>
    </source>
</reference>
<proteinExistence type="inferred from homology"/>
<dbReference type="OrthoDB" id="9802323at2"/>
<dbReference type="AlphaFoldDB" id="C6BY21"/>
<dbReference type="FunFam" id="3.90.1860.10:FF:000001">
    <property type="entry name" value="tRNA-splicing ligase RtcB homolog"/>
    <property type="match status" value="1"/>
</dbReference>
<dbReference type="Proteomes" id="UP000002601">
    <property type="component" value="Chromosome"/>
</dbReference>
<dbReference type="GO" id="GO:0072669">
    <property type="term" value="C:tRNA-splicing ligase complex"/>
    <property type="evidence" value="ECO:0007669"/>
    <property type="project" value="TreeGrafter"/>
</dbReference>
<keyword evidence="7 12" id="KW-0464">Manganese</keyword>
<keyword evidence="2 13" id="KW-0436">Ligase</keyword>
<dbReference type="STRING" id="526222.Desal_2495"/>
<evidence type="ECO:0000256" key="11">
    <source>
        <dbReference type="PIRSR" id="PIRSR601233-2"/>
    </source>
</evidence>
<comment type="catalytic activity">
    <reaction evidence="8">
        <text>a 3'-end 3'-phospho-ribonucleotide-RNA + a 5'-end dephospho-ribonucleoside-RNA + GTP = a ribonucleotidyl-ribonucleotide-RNA + GMP + diphosphate</text>
        <dbReference type="Rhea" id="RHEA:68076"/>
        <dbReference type="Rhea" id="RHEA-COMP:10463"/>
        <dbReference type="Rhea" id="RHEA-COMP:13936"/>
        <dbReference type="Rhea" id="RHEA-COMP:17355"/>
        <dbReference type="ChEBI" id="CHEBI:33019"/>
        <dbReference type="ChEBI" id="CHEBI:37565"/>
        <dbReference type="ChEBI" id="CHEBI:58115"/>
        <dbReference type="ChEBI" id="CHEBI:83062"/>
        <dbReference type="ChEBI" id="CHEBI:138284"/>
        <dbReference type="ChEBI" id="CHEBI:173118"/>
        <dbReference type="EC" id="6.5.1.8"/>
    </reaction>
</comment>
<evidence type="ECO:0000313" key="14">
    <source>
        <dbReference type="EMBL" id="ACS80551.1"/>
    </source>
</evidence>
<dbReference type="EC" id="6.5.1.-" evidence="13"/>
<dbReference type="GO" id="GO:0170057">
    <property type="term" value="F:RNA ligase (GTP) activity"/>
    <property type="evidence" value="ECO:0007669"/>
    <property type="project" value="UniProtKB-EC"/>
</dbReference>
<dbReference type="PANTHER" id="PTHR11118:SF1">
    <property type="entry name" value="RNA-SPLICING LIGASE RTCB HOMOLOG"/>
    <property type="match status" value="1"/>
</dbReference>